<comment type="similarity">
    <text evidence="1">Belongs to the Gfa family.</text>
</comment>
<dbReference type="InterPro" id="IPR011057">
    <property type="entry name" value="Mss4-like_sf"/>
</dbReference>
<reference evidence="6 7" key="1">
    <citation type="submission" date="2015-09" db="EMBL/GenBank/DDBJ databases">
        <title>Draft genome sequence of Aliiroseovarius crassostreae CV919-312TSm, the causative agent of Roseovarius Oyster Disease (formerly Juvenile Oyster Disease).</title>
        <authorList>
            <person name="Kessner L."/>
            <person name="Spinard E."/>
            <person name="Nelson D."/>
        </authorList>
    </citation>
    <scope>NUCLEOTIDE SEQUENCE [LARGE SCALE GENOMIC DNA]</scope>
    <source>
        <strain evidence="6 7">CV919-312</strain>
    </source>
</reference>
<name>A0A0N8IAZ2_9RHOB</name>
<evidence type="ECO:0000256" key="1">
    <source>
        <dbReference type="ARBA" id="ARBA00005495"/>
    </source>
</evidence>
<dbReference type="RefSeq" id="WP_055192990.1">
    <property type="nucleotide sequence ID" value="NZ_FPBS01000006.1"/>
</dbReference>
<dbReference type="GO" id="GO:0046872">
    <property type="term" value="F:metal ion binding"/>
    <property type="evidence" value="ECO:0007669"/>
    <property type="project" value="UniProtKB-KW"/>
</dbReference>
<dbReference type="Pfam" id="PF04828">
    <property type="entry name" value="GFA"/>
    <property type="match status" value="1"/>
</dbReference>
<dbReference type="Gene3D" id="3.90.1590.10">
    <property type="entry name" value="glutathione-dependent formaldehyde- activating enzyme (gfa)"/>
    <property type="match status" value="1"/>
</dbReference>
<comment type="caution">
    <text evidence="6">The sequence shown here is derived from an EMBL/GenBank/DDBJ whole genome shotgun (WGS) entry which is preliminary data.</text>
</comment>
<dbReference type="PANTHER" id="PTHR33337:SF40">
    <property type="entry name" value="CENP-V_GFA DOMAIN-CONTAINING PROTEIN-RELATED"/>
    <property type="match status" value="1"/>
</dbReference>
<gene>
    <name evidence="6" type="ORF">AKJ29_03360</name>
</gene>
<evidence type="ECO:0000256" key="3">
    <source>
        <dbReference type="ARBA" id="ARBA00022833"/>
    </source>
</evidence>
<dbReference type="SUPFAM" id="SSF51316">
    <property type="entry name" value="Mss4-like"/>
    <property type="match status" value="1"/>
</dbReference>
<dbReference type="STRING" id="154981.AKJ29_03360"/>
<feature type="domain" description="CENP-V/GFA" evidence="5">
    <location>
        <begin position="2"/>
        <end position="116"/>
    </location>
</feature>
<keyword evidence="7" id="KW-1185">Reference proteome</keyword>
<keyword evidence="4" id="KW-0456">Lyase</keyword>
<evidence type="ECO:0000256" key="4">
    <source>
        <dbReference type="ARBA" id="ARBA00023239"/>
    </source>
</evidence>
<dbReference type="OrthoDB" id="9807246at2"/>
<protein>
    <submittedName>
        <fullName evidence="6">Aldehyde-activating protein</fullName>
    </submittedName>
</protein>
<evidence type="ECO:0000313" key="7">
    <source>
        <dbReference type="Proteomes" id="UP000050471"/>
    </source>
</evidence>
<evidence type="ECO:0000256" key="2">
    <source>
        <dbReference type="ARBA" id="ARBA00022723"/>
    </source>
</evidence>
<dbReference type="PROSITE" id="PS51891">
    <property type="entry name" value="CENP_V_GFA"/>
    <property type="match status" value="1"/>
</dbReference>
<organism evidence="6 7">
    <name type="scientific">Aliiroseovarius crassostreae</name>
    <dbReference type="NCBI Taxonomy" id="154981"/>
    <lineage>
        <taxon>Bacteria</taxon>
        <taxon>Pseudomonadati</taxon>
        <taxon>Pseudomonadota</taxon>
        <taxon>Alphaproteobacteria</taxon>
        <taxon>Rhodobacterales</taxon>
        <taxon>Paracoccaceae</taxon>
        <taxon>Aliiroseovarius</taxon>
    </lineage>
</organism>
<evidence type="ECO:0000259" key="5">
    <source>
        <dbReference type="PROSITE" id="PS51891"/>
    </source>
</evidence>
<dbReference type="PANTHER" id="PTHR33337">
    <property type="entry name" value="GFA DOMAIN-CONTAINING PROTEIN"/>
    <property type="match status" value="1"/>
</dbReference>
<keyword evidence="2" id="KW-0479">Metal-binding</keyword>
<sequence length="133" mass="14344">MLNGSCLCGAVSFEISGPLRPVYACHCQQCRKTSGHFWAATSVPDDALTFAKTDGLAWYQSSPNTKRGFCNQCGSSLFWVPEGEGRTVVAAGSLDGETGLTTKAHVFVADKGDYYGIEEQMPQFDQFKGDESA</sequence>
<dbReference type="AlphaFoldDB" id="A0A0N8IAZ2"/>
<dbReference type="InterPro" id="IPR006913">
    <property type="entry name" value="CENP-V/GFA"/>
</dbReference>
<dbReference type="EMBL" id="LKBA01000025">
    <property type="protein sequence ID" value="KPN61659.1"/>
    <property type="molecule type" value="Genomic_DNA"/>
</dbReference>
<keyword evidence="3" id="KW-0862">Zinc</keyword>
<dbReference type="GO" id="GO:0016846">
    <property type="term" value="F:carbon-sulfur lyase activity"/>
    <property type="evidence" value="ECO:0007669"/>
    <property type="project" value="InterPro"/>
</dbReference>
<dbReference type="Proteomes" id="UP000050471">
    <property type="component" value="Unassembled WGS sequence"/>
</dbReference>
<accession>A0A0N8IAZ2</accession>
<evidence type="ECO:0000313" key="6">
    <source>
        <dbReference type="EMBL" id="KPN61659.1"/>
    </source>
</evidence>
<proteinExistence type="inferred from homology"/>